<protein>
    <submittedName>
        <fullName evidence="1">Uncharacterized protein</fullName>
    </submittedName>
</protein>
<name>A0ACC0BIC7_CATRO</name>
<reference evidence="2" key="1">
    <citation type="journal article" date="2023" name="Nat. Plants">
        <title>Single-cell RNA sequencing provides a high-resolution roadmap for understanding the multicellular compartmentation of specialized metabolism.</title>
        <authorList>
            <person name="Sun S."/>
            <person name="Shen X."/>
            <person name="Li Y."/>
            <person name="Li Y."/>
            <person name="Wang S."/>
            <person name="Li R."/>
            <person name="Zhang H."/>
            <person name="Shen G."/>
            <person name="Guo B."/>
            <person name="Wei J."/>
            <person name="Xu J."/>
            <person name="St-Pierre B."/>
            <person name="Chen S."/>
            <person name="Sun C."/>
        </authorList>
    </citation>
    <scope>NUCLEOTIDE SEQUENCE [LARGE SCALE GENOMIC DNA]</scope>
</reference>
<proteinExistence type="predicted"/>
<accession>A0ACC0BIC7</accession>
<dbReference type="EMBL" id="CM044703">
    <property type="protein sequence ID" value="KAI5672439.1"/>
    <property type="molecule type" value="Genomic_DNA"/>
</dbReference>
<gene>
    <name evidence="1" type="ORF">M9H77_12803</name>
</gene>
<evidence type="ECO:0000313" key="1">
    <source>
        <dbReference type="EMBL" id="KAI5672439.1"/>
    </source>
</evidence>
<keyword evidence="2" id="KW-1185">Reference proteome</keyword>
<dbReference type="Proteomes" id="UP001060085">
    <property type="component" value="Linkage Group LG03"/>
</dbReference>
<organism evidence="1 2">
    <name type="scientific">Catharanthus roseus</name>
    <name type="common">Madagascar periwinkle</name>
    <name type="synonym">Vinca rosea</name>
    <dbReference type="NCBI Taxonomy" id="4058"/>
    <lineage>
        <taxon>Eukaryota</taxon>
        <taxon>Viridiplantae</taxon>
        <taxon>Streptophyta</taxon>
        <taxon>Embryophyta</taxon>
        <taxon>Tracheophyta</taxon>
        <taxon>Spermatophyta</taxon>
        <taxon>Magnoliopsida</taxon>
        <taxon>eudicotyledons</taxon>
        <taxon>Gunneridae</taxon>
        <taxon>Pentapetalae</taxon>
        <taxon>asterids</taxon>
        <taxon>lamiids</taxon>
        <taxon>Gentianales</taxon>
        <taxon>Apocynaceae</taxon>
        <taxon>Rauvolfioideae</taxon>
        <taxon>Vinceae</taxon>
        <taxon>Catharanthinae</taxon>
        <taxon>Catharanthus</taxon>
    </lineage>
</organism>
<evidence type="ECO:0000313" key="2">
    <source>
        <dbReference type="Proteomes" id="UP001060085"/>
    </source>
</evidence>
<comment type="caution">
    <text evidence="1">The sequence shown here is derived from an EMBL/GenBank/DDBJ whole genome shotgun (WGS) entry which is preliminary data.</text>
</comment>
<sequence>MRNNKQIHLTMRMKVMKMKILLDSIDKNTIKEPTKQRQQDPHIPEKSIGKKNYLTVLDAARCGGVAVYASPSTGIHTTTSSASDHDASSSAFRKLFRTNSNYLKESAVEKC</sequence>